<evidence type="ECO:0000313" key="2">
    <source>
        <dbReference type="Proteomes" id="UP000824881"/>
    </source>
</evidence>
<keyword evidence="2" id="KW-1185">Reference proteome</keyword>
<reference evidence="1 2" key="1">
    <citation type="journal article" date="2021" name="Appl. Environ. Microbiol.">
        <title>Genetic linkage and physical mapping for an oyster mushroom Pleurotus cornucopiae and QTL analysis for the trait cap color.</title>
        <authorList>
            <person name="Zhang Y."/>
            <person name="Gao W."/>
            <person name="Sonnenberg A."/>
            <person name="Chen Q."/>
            <person name="Zhang J."/>
            <person name="Huang C."/>
        </authorList>
    </citation>
    <scope>NUCLEOTIDE SEQUENCE [LARGE SCALE GENOMIC DNA]</scope>
    <source>
        <strain evidence="1">CCMSSC00406</strain>
    </source>
</reference>
<organism evidence="1 2">
    <name type="scientific">Pleurotus cornucopiae</name>
    <name type="common">Cornucopia mushroom</name>
    <dbReference type="NCBI Taxonomy" id="5321"/>
    <lineage>
        <taxon>Eukaryota</taxon>
        <taxon>Fungi</taxon>
        <taxon>Dikarya</taxon>
        <taxon>Basidiomycota</taxon>
        <taxon>Agaricomycotina</taxon>
        <taxon>Agaricomycetes</taxon>
        <taxon>Agaricomycetidae</taxon>
        <taxon>Agaricales</taxon>
        <taxon>Pleurotineae</taxon>
        <taxon>Pleurotaceae</taxon>
        <taxon>Pleurotus</taxon>
    </lineage>
</organism>
<proteinExistence type="predicted"/>
<sequence length="169" mass="18094">MPKSITSPFGLAFALALSETFLSANAQYYYPRRRTTTGRVIAGIVVGVVAGILLFVLLCMMTRRRRRGLAVMPFGRPGRQQNTPLPTTMNHNQGPYQPQGPYPPPPGAPGVGSNYQQYQPPHGAPGAPDKEVAPQYTEFAPPPGPPPTAPAAAHTTGKDESFIGGFRHS</sequence>
<protein>
    <submittedName>
        <fullName evidence="1">Uncharacterized protein</fullName>
    </submittedName>
</protein>
<comment type="caution">
    <text evidence="1">The sequence shown here is derived from an EMBL/GenBank/DDBJ whole genome shotgun (WGS) entry which is preliminary data.</text>
</comment>
<gene>
    <name evidence="1" type="ORF">CCMSSC00406_0007854</name>
</gene>
<name>A0ACB7J1P8_PLECO</name>
<accession>A0ACB7J1P8</accession>
<dbReference type="Proteomes" id="UP000824881">
    <property type="component" value="Unassembled WGS sequence"/>
</dbReference>
<dbReference type="EMBL" id="WQMT02000004">
    <property type="protein sequence ID" value="KAG9224372.1"/>
    <property type="molecule type" value="Genomic_DNA"/>
</dbReference>
<evidence type="ECO:0000313" key="1">
    <source>
        <dbReference type="EMBL" id="KAG9224372.1"/>
    </source>
</evidence>